<evidence type="ECO:0000313" key="1">
    <source>
        <dbReference type="EMBL" id="CAK0872844.1"/>
    </source>
</evidence>
<reference evidence="1" key="1">
    <citation type="submission" date="2023-10" db="EMBL/GenBank/DDBJ databases">
        <authorList>
            <person name="Chen Y."/>
            <person name="Shah S."/>
            <person name="Dougan E. K."/>
            <person name="Thang M."/>
            <person name="Chan C."/>
        </authorList>
    </citation>
    <scope>NUCLEOTIDE SEQUENCE [LARGE SCALE GENOMIC DNA]</scope>
</reference>
<evidence type="ECO:0000313" key="2">
    <source>
        <dbReference type="Proteomes" id="UP001189429"/>
    </source>
</evidence>
<keyword evidence="2" id="KW-1185">Reference proteome</keyword>
<comment type="caution">
    <text evidence="1">The sequence shown here is derived from an EMBL/GenBank/DDBJ whole genome shotgun (WGS) entry which is preliminary data.</text>
</comment>
<organism evidence="1 2">
    <name type="scientific">Prorocentrum cordatum</name>
    <dbReference type="NCBI Taxonomy" id="2364126"/>
    <lineage>
        <taxon>Eukaryota</taxon>
        <taxon>Sar</taxon>
        <taxon>Alveolata</taxon>
        <taxon>Dinophyceae</taxon>
        <taxon>Prorocentrales</taxon>
        <taxon>Prorocentraceae</taxon>
        <taxon>Prorocentrum</taxon>
    </lineage>
</organism>
<accession>A0ABN9VHY5</accession>
<gene>
    <name evidence="1" type="ORF">PCOR1329_LOCUS58200</name>
</gene>
<name>A0ABN9VHY5_9DINO</name>
<protein>
    <submittedName>
        <fullName evidence="1">Uncharacterized protein</fullName>
    </submittedName>
</protein>
<sequence>MASIAGIQQSLASTSNQFAKGWTTVAEKLETTYESISAKQAEQEARIDLFESQIKELHGLLGNIKRAKPLPPAASDFNFDRDVDQCILILRSKLSCTRASVRAAIGGWLQRAQIAEGDVDWEGDETGNKHVMRIRGARMYAARKDQQAIENQAQVKRELGLKYIRRELELHYPSLKYYSDKLIGEVSTQWKPLVRVEPLPGDVLPRFEFALENLRAFSIDKETILSGVKANYRQQSDAQWSV</sequence>
<dbReference type="Proteomes" id="UP001189429">
    <property type="component" value="Unassembled WGS sequence"/>
</dbReference>
<dbReference type="EMBL" id="CAUYUJ010017209">
    <property type="protein sequence ID" value="CAK0872844.1"/>
    <property type="molecule type" value="Genomic_DNA"/>
</dbReference>
<proteinExistence type="predicted"/>